<dbReference type="EMBL" id="JBHSKN010000036">
    <property type="protein sequence ID" value="MFC5245090.1"/>
    <property type="molecule type" value="Genomic_DNA"/>
</dbReference>
<evidence type="ECO:0000256" key="1">
    <source>
        <dbReference type="SAM" id="SignalP"/>
    </source>
</evidence>
<dbReference type="Proteomes" id="UP001596035">
    <property type="component" value="Unassembled WGS sequence"/>
</dbReference>
<proteinExistence type="predicted"/>
<dbReference type="RefSeq" id="WP_344563822.1">
    <property type="nucleotide sequence ID" value="NZ_BAAATG010000030.1"/>
</dbReference>
<evidence type="ECO:0000313" key="3">
    <source>
        <dbReference type="Proteomes" id="UP001596035"/>
    </source>
</evidence>
<sequence length="111" mass="11780">MRMRRVAALAAATAGLLTALSTPAAVADEPLDRTGGLTACNHRAQHINVEFPLRGGFSTYVINPGTCLSTSLGDGGPGEQAVAYAHYSGGHKLAVDHFFFDSGTWYTRHVY</sequence>
<evidence type="ECO:0008006" key="4">
    <source>
        <dbReference type="Google" id="ProtNLM"/>
    </source>
</evidence>
<comment type="caution">
    <text evidence="2">The sequence shown here is derived from an EMBL/GenBank/DDBJ whole genome shotgun (WGS) entry which is preliminary data.</text>
</comment>
<feature type="signal peptide" evidence="1">
    <location>
        <begin position="1"/>
        <end position="27"/>
    </location>
</feature>
<name>A0ABW0E5Q1_9ACTN</name>
<organism evidence="2 3">
    <name type="scientific">Streptomyces atrovirens</name>
    <dbReference type="NCBI Taxonomy" id="285556"/>
    <lineage>
        <taxon>Bacteria</taxon>
        <taxon>Bacillati</taxon>
        <taxon>Actinomycetota</taxon>
        <taxon>Actinomycetes</taxon>
        <taxon>Kitasatosporales</taxon>
        <taxon>Streptomycetaceae</taxon>
        <taxon>Streptomyces</taxon>
    </lineage>
</organism>
<keyword evidence="3" id="KW-1185">Reference proteome</keyword>
<reference evidence="3" key="1">
    <citation type="journal article" date="2019" name="Int. J. Syst. Evol. Microbiol.">
        <title>The Global Catalogue of Microorganisms (GCM) 10K type strain sequencing project: providing services to taxonomists for standard genome sequencing and annotation.</title>
        <authorList>
            <consortium name="The Broad Institute Genomics Platform"/>
            <consortium name="The Broad Institute Genome Sequencing Center for Infectious Disease"/>
            <person name="Wu L."/>
            <person name="Ma J."/>
        </authorList>
    </citation>
    <scope>NUCLEOTIDE SEQUENCE [LARGE SCALE GENOMIC DNA]</scope>
    <source>
        <strain evidence="3">CGMCC 4.7131</strain>
    </source>
</reference>
<accession>A0ABW0E5Q1</accession>
<keyword evidence="1" id="KW-0732">Signal</keyword>
<protein>
    <recommendedName>
        <fullName evidence="4">Secreted protein</fullName>
    </recommendedName>
</protein>
<gene>
    <name evidence="2" type="ORF">ACFPWV_35175</name>
</gene>
<feature type="chain" id="PRO_5047225377" description="Secreted protein" evidence="1">
    <location>
        <begin position="28"/>
        <end position="111"/>
    </location>
</feature>
<evidence type="ECO:0000313" key="2">
    <source>
        <dbReference type="EMBL" id="MFC5245090.1"/>
    </source>
</evidence>